<evidence type="ECO:0000256" key="2">
    <source>
        <dbReference type="ARBA" id="ARBA00011730"/>
    </source>
</evidence>
<dbReference type="InterPro" id="IPR011262">
    <property type="entry name" value="DNA-dir_RNA_pol_insert"/>
</dbReference>
<dbReference type="Gene3D" id="2.170.120.12">
    <property type="entry name" value="DNA-directed RNA polymerase, insert domain"/>
    <property type="match status" value="1"/>
</dbReference>
<dbReference type="AlphaFoldDB" id="A0A9P4NYG0"/>
<evidence type="ECO:0000256" key="3">
    <source>
        <dbReference type="ARBA" id="ARBA00022478"/>
    </source>
</evidence>
<dbReference type="CDD" id="cd07031">
    <property type="entry name" value="RNAP_II_RPB3"/>
    <property type="match status" value="1"/>
</dbReference>
<dbReference type="InterPro" id="IPR011263">
    <property type="entry name" value="DNA-dir_RNA_pol_RpoA/D/Rpb3"/>
</dbReference>
<dbReference type="InterPro" id="IPR036603">
    <property type="entry name" value="RBP11-like"/>
</dbReference>
<dbReference type="HAMAP" id="MF_00320">
    <property type="entry name" value="RNApol_arch_Rpo3"/>
    <property type="match status" value="1"/>
</dbReference>
<dbReference type="InterPro" id="IPR050518">
    <property type="entry name" value="Rpo3/RPB3_RNA_Pol_subunit"/>
</dbReference>
<feature type="region of interest" description="Disordered" evidence="8">
    <location>
        <begin position="272"/>
        <end position="325"/>
    </location>
</feature>
<comment type="subunit">
    <text evidence="2">Component of the RNA polymerase II (Pol II) complex consisting of 12 subunits.</text>
</comment>
<dbReference type="GO" id="GO:0046983">
    <property type="term" value="F:protein dimerization activity"/>
    <property type="evidence" value="ECO:0007669"/>
    <property type="project" value="InterPro"/>
</dbReference>
<dbReference type="SUPFAM" id="SSF56553">
    <property type="entry name" value="Insert subdomain of RNA polymerase alpha subunit"/>
    <property type="match status" value="1"/>
</dbReference>
<dbReference type="SMART" id="SM00662">
    <property type="entry name" value="RPOLD"/>
    <property type="match status" value="1"/>
</dbReference>
<reference evidence="10" key="1">
    <citation type="journal article" date="2020" name="Stud. Mycol.">
        <title>101 Dothideomycetes genomes: a test case for predicting lifestyles and emergence of pathogens.</title>
        <authorList>
            <person name="Haridas S."/>
            <person name="Albert R."/>
            <person name="Binder M."/>
            <person name="Bloem J."/>
            <person name="Labutti K."/>
            <person name="Salamov A."/>
            <person name="Andreopoulos B."/>
            <person name="Baker S."/>
            <person name="Barry K."/>
            <person name="Bills G."/>
            <person name="Bluhm B."/>
            <person name="Cannon C."/>
            <person name="Castanera R."/>
            <person name="Culley D."/>
            <person name="Daum C."/>
            <person name="Ezra D."/>
            <person name="Gonzalez J."/>
            <person name="Henrissat B."/>
            <person name="Kuo A."/>
            <person name="Liang C."/>
            <person name="Lipzen A."/>
            <person name="Lutzoni F."/>
            <person name="Magnuson J."/>
            <person name="Mondo S."/>
            <person name="Nolan M."/>
            <person name="Ohm R."/>
            <person name="Pangilinan J."/>
            <person name="Park H.-J."/>
            <person name="Ramirez L."/>
            <person name="Alfaro M."/>
            <person name="Sun H."/>
            <person name="Tritt A."/>
            <person name="Yoshinaga Y."/>
            <person name="Zwiers L.-H."/>
            <person name="Turgeon B."/>
            <person name="Goodwin S."/>
            <person name="Spatafora J."/>
            <person name="Crous P."/>
            <person name="Grigoriev I."/>
        </authorList>
    </citation>
    <scope>NUCLEOTIDE SEQUENCE</scope>
    <source>
        <strain evidence="10">CBS 130266</strain>
    </source>
</reference>
<name>A0A9P4NYG0_9PEZI</name>
<evidence type="ECO:0000256" key="1">
    <source>
        <dbReference type="ARBA" id="ARBA00004123"/>
    </source>
</evidence>
<sequence length="325" mass="35826">MDYDAMDTGDAGPSVTIREANDSTVDFVLENVDLAFANSLRRVILSEVPTIAIDTVNVESNTSVLADEFIVHRLGLIPLSSKNIDDLRYTRDCDNCEEHCELCSVVLTLNAKCTNDDIMHVSASDLVVSEARPNEHLGNPVITDEDGKGSLIAKLRKGQEIKMTCIARKGIAKEHAKWAPTAAIGFEYDPYNKLKHTDLWYEEDPKTEWPVSSNVTWEEEPKEGEPFDFDAAPKKFYINIETVGGLEPDACFQQGIKVLQQKLAEVIGGLSVGEQPANGGEDEYRVQSPRDDGFTTPYAGNQSQWGGGAQTSYGGQTPYDRGSQW</sequence>
<dbReference type="InterPro" id="IPR022842">
    <property type="entry name" value="RNAP_Rpo3/Rpb3/RPAC1"/>
</dbReference>
<evidence type="ECO:0000256" key="4">
    <source>
        <dbReference type="ARBA" id="ARBA00023163"/>
    </source>
</evidence>
<feature type="domain" description="DNA-directed RNA polymerase RpoA/D/Rpb3-type" evidence="9">
    <location>
        <begin position="24"/>
        <end position="269"/>
    </location>
</feature>
<evidence type="ECO:0000313" key="10">
    <source>
        <dbReference type="EMBL" id="KAF2433977.1"/>
    </source>
</evidence>
<dbReference type="Pfam" id="PF01193">
    <property type="entry name" value="RNA_pol_L"/>
    <property type="match status" value="1"/>
</dbReference>
<comment type="similarity">
    <text evidence="6">Belongs to the archaeal Rpo3/eukaryotic RPB3 RNA polymerase subunit family.</text>
</comment>
<evidence type="ECO:0000256" key="6">
    <source>
        <dbReference type="ARBA" id="ARBA00025804"/>
    </source>
</evidence>
<dbReference type="PANTHER" id="PTHR11800:SF2">
    <property type="entry name" value="DNA-DIRECTED RNA POLYMERASE II SUBUNIT RPB3"/>
    <property type="match status" value="1"/>
</dbReference>
<dbReference type="SUPFAM" id="SSF55257">
    <property type="entry name" value="RBP11-like subunits of RNA polymerase"/>
    <property type="match status" value="1"/>
</dbReference>
<evidence type="ECO:0000259" key="9">
    <source>
        <dbReference type="SMART" id="SM00662"/>
    </source>
</evidence>
<organism evidence="10 11">
    <name type="scientific">Tothia fuscella</name>
    <dbReference type="NCBI Taxonomy" id="1048955"/>
    <lineage>
        <taxon>Eukaryota</taxon>
        <taxon>Fungi</taxon>
        <taxon>Dikarya</taxon>
        <taxon>Ascomycota</taxon>
        <taxon>Pezizomycotina</taxon>
        <taxon>Dothideomycetes</taxon>
        <taxon>Pleosporomycetidae</taxon>
        <taxon>Venturiales</taxon>
        <taxon>Cylindrosympodiaceae</taxon>
        <taxon>Tothia</taxon>
    </lineage>
</organism>
<dbReference type="GO" id="GO:0005665">
    <property type="term" value="C:RNA polymerase II, core complex"/>
    <property type="evidence" value="ECO:0007669"/>
    <property type="project" value="TreeGrafter"/>
</dbReference>
<dbReference type="InterPro" id="IPR036643">
    <property type="entry name" value="RNApol_insert_sf"/>
</dbReference>
<dbReference type="OrthoDB" id="270173at2759"/>
<comment type="caution">
    <text evidence="10">The sequence shown here is derived from an EMBL/GenBank/DDBJ whole genome shotgun (WGS) entry which is preliminary data.</text>
</comment>
<evidence type="ECO:0000256" key="5">
    <source>
        <dbReference type="ARBA" id="ARBA00023242"/>
    </source>
</evidence>
<keyword evidence="4" id="KW-0804">Transcription</keyword>
<dbReference type="Gene3D" id="3.30.1360.10">
    <property type="entry name" value="RNA polymerase, RBP11-like subunit"/>
    <property type="match status" value="1"/>
</dbReference>
<gene>
    <name evidence="10" type="ORF">EJ08DRAFT_668597</name>
</gene>
<keyword evidence="11" id="KW-1185">Reference proteome</keyword>
<evidence type="ECO:0000313" key="11">
    <source>
        <dbReference type="Proteomes" id="UP000800235"/>
    </source>
</evidence>
<dbReference type="NCBIfam" id="NF001988">
    <property type="entry name" value="PRK00783.1"/>
    <property type="match status" value="1"/>
</dbReference>
<comment type="subcellular location">
    <subcellularLocation>
        <location evidence="1">Nucleus</location>
    </subcellularLocation>
</comment>
<evidence type="ECO:0000256" key="8">
    <source>
        <dbReference type="SAM" id="MobiDB-lite"/>
    </source>
</evidence>
<dbReference type="GO" id="GO:0003899">
    <property type="term" value="F:DNA-directed RNA polymerase activity"/>
    <property type="evidence" value="ECO:0007669"/>
    <property type="project" value="InterPro"/>
</dbReference>
<keyword evidence="3" id="KW-0240">DNA-directed RNA polymerase</keyword>
<dbReference type="GO" id="GO:0006366">
    <property type="term" value="P:transcription by RNA polymerase II"/>
    <property type="evidence" value="ECO:0007669"/>
    <property type="project" value="TreeGrafter"/>
</dbReference>
<keyword evidence="5" id="KW-0539">Nucleus</keyword>
<feature type="compositionally biased region" description="Polar residues" evidence="8">
    <location>
        <begin position="298"/>
        <end position="315"/>
    </location>
</feature>
<dbReference type="PANTHER" id="PTHR11800">
    <property type="entry name" value="DNA-DIRECTED RNA POLYMERASE"/>
    <property type="match status" value="1"/>
</dbReference>
<feature type="compositionally biased region" description="Basic and acidic residues" evidence="8">
    <location>
        <begin position="282"/>
        <end position="293"/>
    </location>
</feature>
<protein>
    <recommendedName>
        <fullName evidence="7">DNA-directed RNA polymerase II subunit RPB3</fullName>
    </recommendedName>
</protein>
<dbReference type="FunFam" id="2.170.120.12:FF:000002">
    <property type="entry name" value="DNA-directed RNA polymerase II subunit RPB3"/>
    <property type="match status" value="1"/>
</dbReference>
<dbReference type="EMBL" id="MU007018">
    <property type="protein sequence ID" value="KAF2433977.1"/>
    <property type="molecule type" value="Genomic_DNA"/>
</dbReference>
<dbReference type="Proteomes" id="UP000800235">
    <property type="component" value="Unassembled WGS sequence"/>
</dbReference>
<proteinExistence type="inferred from homology"/>
<evidence type="ECO:0000256" key="7">
    <source>
        <dbReference type="ARBA" id="ARBA00072506"/>
    </source>
</evidence>
<dbReference type="Pfam" id="PF01000">
    <property type="entry name" value="RNA_pol_A_bac"/>
    <property type="match status" value="1"/>
</dbReference>
<accession>A0A9P4NYG0</accession>